<dbReference type="AlphaFoldDB" id="A0A6N3GGU7"/>
<evidence type="ECO:0000313" key="1">
    <source>
        <dbReference type="EMBL" id="VYU63542.1"/>
    </source>
</evidence>
<dbReference type="InterPro" id="IPR029058">
    <property type="entry name" value="AB_hydrolase_fold"/>
</dbReference>
<keyword evidence="1" id="KW-0378">Hydrolase</keyword>
<sequence>MTVKRLKIENIPALLWGCPADRVIIAVHGSQSHKADEPIRILAENADNMAGGCQVLSFDLPEHGDRRDEATLCKVQTCVAELAAVMRWARARWQSVSLFANSIGAYFSLMAYSGEPLEKAWFLSPLVDMRRMIENMMVGFGITEEQLRREQVIATPIGQTLYWDYYTYVIEHPVSKWTAPTEILYGGRDDTCGRDTVEAFASRFSCGLEIVPDGEHYFHTPEQLRVFEDWLNRTGFLSKTH</sequence>
<dbReference type="Gene3D" id="3.40.50.1820">
    <property type="entry name" value="alpha/beta hydrolase"/>
    <property type="match status" value="1"/>
</dbReference>
<reference evidence="1" key="1">
    <citation type="submission" date="2019-11" db="EMBL/GenBank/DDBJ databases">
        <authorList>
            <person name="Feng L."/>
        </authorList>
    </citation>
    <scope>NUCLEOTIDE SEQUENCE</scope>
    <source>
        <strain evidence="1">ElimosumLFYP34</strain>
    </source>
</reference>
<dbReference type="EMBL" id="CACRTR010000016">
    <property type="protein sequence ID" value="VYU63542.1"/>
    <property type="molecule type" value="Genomic_DNA"/>
</dbReference>
<dbReference type="SUPFAM" id="SSF53474">
    <property type="entry name" value="alpha/beta-Hydrolases"/>
    <property type="match status" value="1"/>
</dbReference>
<protein>
    <submittedName>
        <fullName evidence="1">Alpha/beta hydrolase family protein</fullName>
    </submittedName>
</protein>
<proteinExistence type="predicted"/>
<name>A0A6N3GGU7_EUBLI</name>
<gene>
    <name evidence="1" type="ORF">ELLFYP34_03914</name>
</gene>
<dbReference type="GO" id="GO:0016787">
    <property type="term" value="F:hydrolase activity"/>
    <property type="evidence" value="ECO:0007669"/>
    <property type="project" value="UniProtKB-KW"/>
</dbReference>
<accession>A0A6N3GGU7</accession>
<organism evidence="1">
    <name type="scientific">Eubacterium limosum</name>
    <dbReference type="NCBI Taxonomy" id="1736"/>
    <lineage>
        <taxon>Bacteria</taxon>
        <taxon>Bacillati</taxon>
        <taxon>Bacillota</taxon>
        <taxon>Clostridia</taxon>
        <taxon>Eubacteriales</taxon>
        <taxon>Eubacteriaceae</taxon>
        <taxon>Eubacterium</taxon>
    </lineage>
</organism>